<feature type="transmembrane region" description="Helical" evidence="8">
    <location>
        <begin position="306"/>
        <end position="326"/>
    </location>
</feature>
<evidence type="ECO:0000313" key="9">
    <source>
        <dbReference type="EMBL" id="ADY43445.1"/>
    </source>
</evidence>
<feature type="transmembrane region" description="Helical" evidence="8">
    <location>
        <begin position="125"/>
        <end position="145"/>
    </location>
</feature>
<comment type="similarity">
    <text evidence="2">Belongs to the SLC35F solute transporter family.</text>
</comment>
<comment type="subcellular location">
    <subcellularLocation>
        <location evidence="1">Membrane</location>
        <topology evidence="1">Multi-pass membrane protein</topology>
    </subcellularLocation>
</comment>
<evidence type="ECO:0000256" key="7">
    <source>
        <dbReference type="SAM" id="MobiDB-lite"/>
    </source>
</evidence>
<evidence type="ECO:0000256" key="6">
    <source>
        <dbReference type="ARBA" id="ARBA00023136"/>
    </source>
</evidence>
<evidence type="ECO:0000256" key="8">
    <source>
        <dbReference type="SAM" id="Phobius"/>
    </source>
</evidence>
<dbReference type="Pfam" id="PF06027">
    <property type="entry name" value="SLC35F"/>
    <property type="match status" value="1"/>
</dbReference>
<sequence length="496" mass="54789">MADDNKNSEGGKEEKPVADESKVSLSTTGRELVLGPNGDCEKKVSMAEDGSLSLDKGRKSELDAELKQKRKSAPIMATAKPPAKIFILILALVLVITGSINTIAAKWASQIKIDDRKFNHPFFQAVVMFVGEMCCMVAYLITLLIQRYRWKKRHANDERLANRVFDLDSNMKRASEISECSKCESVMTDQSGFDVRSCDTCVSQIPTIPRFNWFLFAAPALCDVVATSVQYVALVLTNASSYQMLRGAVIIFTGLLSMIFLRMRLEAFRWVGMIVVVVGLAIVGVSDVFFSKREPSTSDTSTTTDIIVGDALVVVAQVVVAIQMVVEQKLLAGCDVPALFAVGLEGIFGFVILSIAMIPMYYIHVPSMFSDSPENRLEDALDAFYEMSQSGELVGALSLTVVSIAFFNFSGISVTKYMSATTRMVLDSIRTIIIWALSIPLFGEEFIEEKILGFVFLVLGMFVYNDILFMPYIRTTKLYARIFPKSAARATEGEVS</sequence>
<evidence type="ECO:0000256" key="1">
    <source>
        <dbReference type="ARBA" id="ARBA00004141"/>
    </source>
</evidence>
<dbReference type="SUPFAM" id="SSF103481">
    <property type="entry name" value="Multidrug resistance efflux transporter EmrE"/>
    <property type="match status" value="1"/>
</dbReference>
<dbReference type="InterPro" id="IPR037185">
    <property type="entry name" value="EmrE-like"/>
</dbReference>
<feature type="transmembrane region" description="Helical" evidence="8">
    <location>
        <begin position="85"/>
        <end position="105"/>
    </location>
</feature>
<feature type="transmembrane region" description="Helical" evidence="8">
    <location>
        <begin position="213"/>
        <end position="236"/>
    </location>
</feature>
<feature type="compositionally biased region" description="Basic and acidic residues" evidence="7">
    <location>
        <begin position="1"/>
        <end position="22"/>
    </location>
</feature>
<dbReference type="AlphaFoldDB" id="F1KZZ1"/>
<reference evidence="9" key="1">
    <citation type="journal article" date="2011" name="Genome Res.">
        <title>Deep small RNA sequencing from the nematode Ascaris reveals conservation, functional diversification, and novel developmental profiles.</title>
        <authorList>
            <person name="Wang J."/>
            <person name="Czech B."/>
            <person name="Crunk A."/>
            <person name="Wallace A."/>
            <person name="Mitreva M."/>
            <person name="Hannon G.J."/>
            <person name="Davis R.E."/>
        </authorList>
    </citation>
    <scope>NUCLEOTIDE SEQUENCE</scope>
</reference>
<evidence type="ECO:0000256" key="5">
    <source>
        <dbReference type="ARBA" id="ARBA00022989"/>
    </source>
</evidence>
<feature type="transmembrane region" description="Helical" evidence="8">
    <location>
        <begin position="424"/>
        <end position="442"/>
    </location>
</feature>
<feature type="transmembrane region" description="Helical" evidence="8">
    <location>
        <begin position="454"/>
        <end position="473"/>
    </location>
</feature>
<dbReference type="EMBL" id="JI168798">
    <property type="protein sequence ID" value="ADY43445.1"/>
    <property type="molecule type" value="mRNA"/>
</dbReference>
<feature type="transmembrane region" description="Helical" evidence="8">
    <location>
        <begin position="242"/>
        <end position="261"/>
    </location>
</feature>
<keyword evidence="5 8" id="KW-1133">Transmembrane helix</keyword>
<name>F1KZZ1_ASCSU</name>
<dbReference type="GO" id="GO:0022857">
    <property type="term" value="F:transmembrane transporter activity"/>
    <property type="evidence" value="ECO:0007669"/>
    <property type="project" value="InterPro"/>
</dbReference>
<dbReference type="InterPro" id="IPR009262">
    <property type="entry name" value="SLC35_F1/F2/F6"/>
</dbReference>
<keyword evidence="6 8" id="KW-0472">Membrane</keyword>
<keyword evidence="4 8" id="KW-0812">Transmembrane</keyword>
<organism evidence="9">
    <name type="scientific">Ascaris suum</name>
    <name type="common">Pig roundworm</name>
    <name type="synonym">Ascaris lumbricoides</name>
    <dbReference type="NCBI Taxonomy" id="6253"/>
    <lineage>
        <taxon>Eukaryota</taxon>
        <taxon>Metazoa</taxon>
        <taxon>Ecdysozoa</taxon>
        <taxon>Nematoda</taxon>
        <taxon>Chromadorea</taxon>
        <taxon>Rhabditida</taxon>
        <taxon>Spirurina</taxon>
        <taxon>Ascaridomorpha</taxon>
        <taxon>Ascaridoidea</taxon>
        <taxon>Ascarididae</taxon>
        <taxon>Ascaris</taxon>
    </lineage>
</organism>
<evidence type="ECO:0000256" key="3">
    <source>
        <dbReference type="ARBA" id="ARBA00022448"/>
    </source>
</evidence>
<dbReference type="GO" id="GO:0016020">
    <property type="term" value="C:membrane"/>
    <property type="evidence" value="ECO:0007669"/>
    <property type="project" value="UniProtKB-SubCell"/>
</dbReference>
<feature type="transmembrane region" description="Helical" evidence="8">
    <location>
        <begin position="268"/>
        <end position="286"/>
    </location>
</feature>
<protein>
    <submittedName>
        <fullName evidence="9">Transmembrane protein</fullName>
    </submittedName>
</protein>
<feature type="region of interest" description="Disordered" evidence="7">
    <location>
        <begin position="1"/>
        <end position="43"/>
    </location>
</feature>
<feature type="transmembrane region" description="Helical" evidence="8">
    <location>
        <begin position="338"/>
        <end position="363"/>
    </location>
</feature>
<accession>F1KZZ1</accession>
<evidence type="ECO:0000256" key="4">
    <source>
        <dbReference type="ARBA" id="ARBA00022692"/>
    </source>
</evidence>
<evidence type="ECO:0000256" key="2">
    <source>
        <dbReference type="ARBA" id="ARBA00007863"/>
    </source>
</evidence>
<dbReference type="PANTHER" id="PTHR13146">
    <property type="match status" value="1"/>
</dbReference>
<proteinExistence type="evidence at transcript level"/>
<dbReference type="PANTHER" id="PTHR13146:SF0">
    <property type="entry name" value="SOLUTE CARRIER FAMILY 35 MEMBER F6"/>
    <property type="match status" value="1"/>
</dbReference>
<keyword evidence="3" id="KW-0813">Transport</keyword>
<feature type="transmembrane region" description="Helical" evidence="8">
    <location>
        <begin position="393"/>
        <end position="412"/>
    </location>
</feature>